<dbReference type="OrthoDB" id="1493027at2"/>
<evidence type="ECO:0000313" key="5">
    <source>
        <dbReference type="Proteomes" id="UP000056252"/>
    </source>
</evidence>
<dbReference type="STRING" id="76123.AS203_08735"/>
<keyword evidence="1" id="KW-0472">Membrane</keyword>
<dbReference type="KEGG" id="peo:AS203_08735"/>
<accession>A0A0S2KLI6</accession>
<dbReference type="RefSeq" id="WP_025066277.1">
    <property type="nucleotide sequence ID" value="NZ_CP013195.1"/>
</dbReference>
<keyword evidence="1" id="KW-0812">Transmembrane</keyword>
<evidence type="ECO:0000256" key="1">
    <source>
        <dbReference type="SAM" id="Phobius"/>
    </source>
</evidence>
<dbReference type="EMBL" id="CP013195">
    <property type="protein sequence ID" value="ALO49161.1"/>
    <property type="molecule type" value="Genomic_DNA"/>
</dbReference>
<sequence length="367" mass="41408">MKKTDQITENKIQEQALQISEHASEVSDEDIEHIDSDPHLLEACRDLFSVKKVMAEIGISIDVQSRYDAFMRKHRSRAKTVIQWFAAAVVAAVIGIALTLHFHHSPSPTALHRSQMIYIADNKPHPITISGKRIRTVSIGKETSDRTLAVASLAPNVADVFTVTVPKGDVYTLVLTDGTKVYLHPDSRFRFPTNFARSERCVELNGEAYFEVTHDANRPFKVKAHGITTTVLGTEFNVSAYQGQSPHVTLISGSVQVRSGRHSVIIKPGEQSILTDQGQLEIAKVDTDVYTYWRDGYFYYDNVSLEEIMTHLGRTYNMSVEFLSPRMKDYKIHFVAKRSAKIDDVVRTLNKINRIHIIRKGNLLSVE</sequence>
<dbReference type="eggNOG" id="COG3712">
    <property type="taxonomic scope" value="Bacteria"/>
</dbReference>
<reference evidence="5" key="1">
    <citation type="submission" date="2015-11" db="EMBL/GenBank/DDBJ databases">
        <authorList>
            <person name="Holder M.E."/>
            <person name="Ajami N.J."/>
            <person name="Petrosino J.F."/>
        </authorList>
    </citation>
    <scope>NUCLEOTIDE SEQUENCE [LARGE SCALE GENOMIC DNA]</scope>
    <source>
        <strain evidence="5">F0113</strain>
    </source>
</reference>
<dbReference type="InterPro" id="IPR032508">
    <property type="entry name" value="FecR_C"/>
</dbReference>
<dbReference type="Pfam" id="PF16344">
    <property type="entry name" value="FecR_C"/>
    <property type="match status" value="1"/>
</dbReference>
<keyword evidence="5" id="KW-1185">Reference proteome</keyword>
<dbReference type="PANTHER" id="PTHR30273">
    <property type="entry name" value="PERIPLASMIC SIGNAL SENSOR AND SIGMA FACTOR ACTIVATOR FECR-RELATED"/>
    <property type="match status" value="1"/>
</dbReference>
<dbReference type="Gene3D" id="2.60.120.1440">
    <property type="match status" value="1"/>
</dbReference>
<evidence type="ECO:0000313" key="4">
    <source>
        <dbReference type="EMBL" id="ALO49161.1"/>
    </source>
</evidence>
<name>A0A0S2KLI6_9BACT</name>
<keyword evidence="1" id="KW-1133">Transmembrane helix</keyword>
<dbReference type="InterPro" id="IPR012373">
    <property type="entry name" value="Ferrdict_sens_TM"/>
</dbReference>
<evidence type="ECO:0000259" key="3">
    <source>
        <dbReference type="Pfam" id="PF16344"/>
    </source>
</evidence>
<gene>
    <name evidence="4" type="ORF">AS203_08735</name>
</gene>
<dbReference type="GO" id="GO:0016989">
    <property type="term" value="F:sigma factor antagonist activity"/>
    <property type="evidence" value="ECO:0007669"/>
    <property type="project" value="TreeGrafter"/>
</dbReference>
<dbReference type="PANTHER" id="PTHR30273:SF2">
    <property type="entry name" value="PROTEIN FECR"/>
    <property type="match status" value="1"/>
</dbReference>
<protein>
    <recommendedName>
        <fullName evidence="6">Iron dicitrate transport regulator FecR</fullName>
    </recommendedName>
</protein>
<evidence type="ECO:0000259" key="2">
    <source>
        <dbReference type="Pfam" id="PF04773"/>
    </source>
</evidence>
<feature type="domain" description="Protein FecR C-terminal" evidence="3">
    <location>
        <begin position="297"/>
        <end position="362"/>
    </location>
</feature>
<dbReference type="Pfam" id="PF04773">
    <property type="entry name" value="FecR"/>
    <property type="match status" value="1"/>
</dbReference>
<organism evidence="4 5">
    <name type="scientific">Hoylesella enoeca</name>
    <dbReference type="NCBI Taxonomy" id="76123"/>
    <lineage>
        <taxon>Bacteria</taxon>
        <taxon>Pseudomonadati</taxon>
        <taxon>Bacteroidota</taxon>
        <taxon>Bacteroidia</taxon>
        <taxon>Bacteroidales</taxon>
        <taxon>Prevotellaceae</taxon>
        <taxon>Hoylesella</taxon>
    </lineage>
</organism>
<dbReference type="InterPro" id="IPR006860">
    <property type="entry name" value="FecR"/>
</dbReference>
<dbReference type="AlphaFoldDB" id="A0A0S2KLI6"/>
<feature type="domain" description="FecR protein" evidence="2">
    <location>
        <begin position="163"/>
        <end position="256"/>
    </location>
</feature>
<evidence type="ECO:0008006" key="6">
    <source>
        <dbReference type="Google" id="ProtNLM"/>
    </source>
</evidence>
<dbReference type="Gene3D" id="3.55.50.30">
    <property type="match status" value="1"/>
</dbReference>
<dbReference type="Proteomes" id="UP000056252">
    <property type="component" value="Chromosome"/>
</dbReference>
<proteinExistence type="predicted"/>
<feature type="transmembrane region" description="Helical" evidence="1">
    <location>
        <begin position="81"/>
        <end position="102"/>
    </location>
</feature>